<evidence type="ECO:0000313" key="1">
    <source>
        <dbReference type="EMBL" id="KAJ7703703.1"/>
    </source>
</evidence>
<organism evidence="1 2">
    <name type="scientific">Mycena rosella</name>
    <name type="common">Pink bonnet</name>
    <name type="synonym">Agaricus rosellus</name>
    <dbReference type="NCBI Taxonomy" id="1033263"/>
    <lineage>
        <taxon>Eukaryota</taxon>
        <taxon>Fungi</taxon>
        <taxon>Dikarya</taxon>
        <taxon>Basidiomycota</taxon>
        <taxon>Agaricomycotina</taxon>
        <taxon>Agaricomycetes</taxon>
        <taxon>Agaricomycetidae</taxon>
        <taxon>Agaricales</taxon>
        <taxon>Marasmiineae</taxon>
        <taxon>Mycenaceae</taxon>
        <taxon>Mycena</taxon>
    </lineage>
</organism>
<dbReference type="EMBL" id="JARKIE010000012">
    <property type="protein sequence ID" value="KAJ7703703.1"/>
    <property type="molecule type" value="Genomic_DNA"/>
</dbReference>
<protein>
    <submittedName>
        <fullName evidence="1">Uncharacterized protein</fullName>
    </submittedName>
</protein>
<proteinExistence type="predicted"/>
<comment type="caution">
    <text evidence="1">The sequence shown here is derived from an EMBL/GenBank/DDBJ whole genome shotgun (WGS) entry which is preliminary data.</text>
</comment>
<name>A0AAD7GRK2_MYCRO</name>
<sequence length="157" mass="17459">MPLDPQIHAAHMARKKASRQEKSFTEQNVFHNQNAVAGPSRLSMPASCNSQTFSQIINSEALTHDFPKSPRGGVPMAPPCYAVERIDGASFYNREELAPYPAVMHSPRGRRLRTSGPPTCPETLPLENLSNQLRQESPRLQSKILFGLFDLLYDSAP</sequence>
<reference evidence="1" key="1">
    <citation type="submission" date="2023-03" db="EMBL/GenBank/DDBJ databases">
        <title>Massive genome expansion in bonnet fungi (Mycena s.s.) driven by repeated elements and novel gene families across ecological guilds.</title>
        <authorList>
            <consortium name="Lawrence Berkeley National Laboratory"/>
            <person name="Harder C.B."/>
            <person name="Miyauchi S."/>
            <person name="Viragh M."/>
            <person name="Kuo A."/>
            <person name="Thoen E."/>
            <person name="Andreopoulos B."/>
            <person name="Lu D."/>
            <person name="Skrede I."/>
            <person name="Drula E."/>
            <person name="Henrissat B."/>
            <person name="Morin E."/>
            <person name="Kohler A."/>
            <person name="Barry K."/>
            <person name="LaButti K."/>
            <person name="Morin E."/>
            <person name="Salamov A."/>
            <person name="Lipzen A."/>
            <person name="Mereny Z."/>
            <person name="Hegedus B."/>
            <person name="Baldrian P."/>
            <person name="Stursova M."/>
            <person name="Weitz H."/>
            <person name="Taylor A."/>
            <person name="Grigoriev I.V."/>
            <person name="Nagy L.G."/>
            <person name="Martin F."/>
            <person name="Kauserud H."/>
        </authorList>
    </citation>
    <scope>NUCLEOTIDE SEQUENCE</scope>
    <source>
        <strain evidence="1">CBHHK067</strain>
    </source>
</reference>
<keyword evidence="2" id="KW-1185">Reference proteome</keyword>
<evidence type="ECO:0000313" key="2">
    <source>
        <dbReference type="Proteomes" id="UP001221757"/>
    </source>
</evidence>
<dbReference type="AlphaFoldDB" id="A0AAD7GRK2"/>
<accession>A0AAD7GRK2</accession>
<gene>
    <name evidence="1" type="ORF">B0H17DRAFT_1127311</name>
</gene>
<dbReference type="Proteomes" id="UP001221757">
    <property type="component" value="Unassembled WGS sequence"/>
</dbReference>